<keyword evidence="3" id="KW-0479">Metal-binding</keyword>
<dbReference type="CDD" id="cd01335">
    <property type="entry name" value="Radical_SAM"/>
    <property type="match status" value="1"/>
</dbReference>
<dbReference type="CDD" id="cd02068">
    <property type="entry name" value="radical_SAM_B12_BD"/>
    <property type="match status" value="1"/>
</dbReference>
<dbReference type="InterPro" id="IPR058240">
    <property type="entry name" value="rSAM_sf"/>
</dbReference>
<keyword evidence="2" id="KW-0949">S-adenosyl-L-methionine</keyword>
<dbReference type="InterPro" id="IPR006638">
    <property type="entry name" value="Elp3/MiaA/NifB-like_rSAM"/>
</dbReference>
<dbReference type="PROSITE" id="PS51332">
    <property type="entry name" value="B12_BINDING"/>
    <property type="match status" value="1"/>
</dbReference>
<feature type="domain" description="Radical SAM core" evidence="7">
    <location>
        <begin position="183"/>
        <end position="413"/>
    </location>
</feature>
<dbReference type="PROSITE" id="PS51918">
    <property type="entry name" value="RADICAL_SAM"/>
    <property type="match status" value="1"/>
</dbReference>
<evidence type="ECO:0000313" key="8">
    <source>
        <dbReference type="EMBL" id="MBP2027031.1"/>
    </source>
</evidence>
<feature type="domain" description="B12-binding" evidence="6">
    <location>
        <begin position="1"/>
        <end position="133"/>
    </location>
</feature>
<dbReference type="RefSeq" id="WP_209659672.1">
    <property type="nucleotide sequence ID" value="NZ_JAGGLI010000006.1"/>
</dbReference>
<dbReference type="PANTHER" id="PTHR43409:SF16">
    <property type="entry name" value="SLR0320 PROTEIN"/>
    <property type="match status" value="1"/>
</dbReference>
<dbReference type="InterPro" id="IPR051198">
    <property type="entry name" value="BchE-like"/>
</dbReference>
<reference evidence="8 9" key="1">
    <citation type="submission" date="2021-03" db="EMBL/GenBank/DDBJ databases">
        <title>Genomic Encyclopedia of Type Strains, Phase IV (KMG-IV): sequencing the most valuable type-strain genomes for metagenomic binning, comparative biology and taxonomic classification.</title>
        <authorList>
            <person name="Goeker M."/>
        </authorList>
    </citation>
    <scope>NUCLEOTIDE SEQUENCE [LARGE SCALE GENOMIC DNA]</scope>
    <source>
        <strain evidence="8 9">DSM 27512</strain>
    </source>
</reference>
<proteinExistence type="predicted"/>
<dbReference type="InterPro" id="IPR023404">
    <property type="entry name" value="rSAM_horseshoe"/>
</dbReference>
<gene>
    <name evidence="8" type="ORF">J2Z35_000823</name>
</gene>
<dbReference type="InterPro" id="IPR006158">
    <property type="entry name" value="Cobalamin-bd"/>
</dbReference>
<evidence type="ECO:0000313" key="9">
    <source>
        <dbReference type="Proteomes" id="UP001314903"/>
    </source>
</evidence>
<comment type="caution">
    <text evidence="8">The sequence shown here is derived from an EMBL/GenBank/DDBJ whole genome shotgun (WGS) entry which is preliminary data.</text>
</comment>
<protein>
    <submittedName>
        <fullName evidence="8">Radical SAM superfamily enzyme YgiQ (UPF0313 family)</fullName>
    </submittedName>
</protein>
<dbReference type="Gene3D" id="3.80.30.20">
    <property type="entry name" value="tm_1862 like domain"/>
    <property type="match status" value="1"/>
</dbReference>
<evidence type="ECO:0000256" key="1">
    <source>
        <dbReference type="ARBA" id="ARBA00001966"/>
    </source>
</evidence>
<sequence>MKILLTTLNSKYIHTCLSIKYLYEFIKDECNCFMKEFTINENMDKIFSEIISGDYDIVAFSCYIWNIELTLKLSETIKQANPKIKILLGGPEVTYDSVEVMKNNDFIDYIIEGEGEITLFETIKALKDNENMNIDGLTYRENQNKNNKTSYDKNSQIIKNTPRDQISDLSIIKSPYTSTMKSELENKIAYYETSRGCTYNCEYCLSSTIKGVRFFPENQIYSDLKKLVSMEVKQIKFVDRTFNSHKERTLKLVKYLKEIDNGKINFHFEITAHMLQDDLLEEFRTSREGLFQFEIGVQSTNEKTIKAVNRIDNFKVLSEKVIMIKKFKNIHQHLDLIAGLPYENLDRFKISFNDVFRLNPEMIQLGFLKLLKGSPLLEKTELYGYKYRKYPPYEVISSDYITPKELIFLKEIEDIVEKFYNSGLFIKSIWYLYENHYLNNPFQLFEDINIFLKSKKIHENLSKDALYEVMYDFYKDKNFQDLPFFNDLLKFDFLRLGRARNVPSYLRNERELFSREDSHIVLSDEKLKERLGYKKDTHPLEIIKNGHLEIFRYNIDMYLENKEQKLQSNYFIYFDYTGKKDFNSRVRFFGGNYEK</sequence>
<evidence type="ECO:0000256" key="4">
    <source>
        <dbReference type="ARBA" id="ARBA00023004"/>
    </source>
</evidence>
<evidence type="ECO:0000256" key="3">
    <source>
        <dbReference type="ARBA" id="ARBA00022723"/>
    </source>
</evidence>
<keyword evidence="9" id="KW-1185">Reference proteome</keyword>
<comment type="cofactor">
    <cofactor evidence="1">
        <name>[4Fe-4S] cluster</name>
        <dbReference type="ChEBI" id="CHEBI:49883"/>
    </cofactor>
</comment>
<dbReference type="SUPFAM" id="SSF52242">
    <property type="entry name" value="Cobalamin (vitamin B12)-binding domain"/>
    <property type="match status" value="1"/>
</dbReference>
<dbReference type="SMART" id="SM00729">
    <property type="entry name" value="Elp3"/>
    <property type="match status" value="1"/>
</dbReference>
<dbReference type="InterPro" id="IPR036724">
    <property type="entry name" value="Cobalamin-bd_sf"/>
</dbReference>
<organism evidence="8 9">
    <name type="scientific">Acetoanaerobium pronyense</name>
    <dbReference type="NCBI Taxonomy" id="1482736"/>
    <lineage>
        <taxon>Bacteria</taxon>
        <taxon>Bacillati</taxon>
        <taxon>Bacillota</taxon>
        <taxon>Clostridia</taxon>
        <taxon>Peptostreptococcales</taxon>
        <taxon>Filifactoraceae</taxon>
        <taxon>Acetoanaerobium</taxon>
    </lineage>
</organism>
<dbReference type="Gene3D" id="3.40.50.280">
    <property type="entry name" value="Cobalamin-binding domain"/>
    <property type="match status" value="1"/>
</dbReference>
<dbReference type="Pfam" id="PF04055">
    <property type="entry name" value="Radical_SAM"/>
    <property type="match status" value="1"/>
</dbReference>
<dbReference type="SFLD" id="SFLDG01123">
    <property type="entry name" value="methyltransferase_(Class_B)"/>
    <property type="match status" value="1"/>
</dbReference>
<dbReference type="Pfam" id="PF13311">
    <property type="entry name" value="DUF4080"/>
    <property type="match status" value="1"/>
</dbReference>
<accession>A0ABS4KIS5</accession>
<dbReference type="InterPro" id="IPR034466">
    <property type="entry name" value="Methyltransferase_Class_B"/>
</dbReference>
<dbReference type="PANTHER" id="PTHR43409">
    <property type="entry name" value="ANAEROBIC MAGNESIUM-PROTOPORPHYRIN IX MONOMETHYL ESTER CYCLASE-RELATED"/>
    <property type="match status" value="1"/>
</dbReference>
<dbReference type="EMBL" id="JAGGLI010000006">
    <property type="protein sequence ID" value="MBP2027031.1"/>
    <property type="molecule type" value="Genomic_DNA"/>
</dbReference>
<dbReference type="SFLD" id="SFLDG01082">
    <property type="entry name" value="B12-binding_domain_containing"/>
    <property type="match status" value="1"/>
</dbReference>
<evidence type="ECO:0000259" key="6">
    <source>
        <dbReference type="PROSITE" id="PS51332"/>
    </source>
</evidence>
<dbReference type="Proteomes" id="UP001314903">
    <property type="component" value="Unassembled WGS sequence"/>
</dbReference>
<dbReference type="Pfam" id="PF02310">
    <property type="entry name" value="B12-binding"/>
    <property type="match status" value="1"/>
</dbReference>
<keyword evidence="4" id="KW-0408">Iron</keyword>
<dbReference type="SFLD" id="SFLDS00029">
    <property type="entry name" value="Radical_SAM"/>
    <property type="match status" value="1"/>
</dbReference>
<name>A0ABS4KIS5_9FIRM</name>
<dbReference type="InterPro" id="IPR025288">
    <property type="entry name" value="DUF4080"/>
</dbReference>
<evidence type="ECO:0000256" key="2">
    <source>
        <dbReference type="ARBA" id="ARBA00022691"/>
    </source>
</evidence>
<evidence type="ECO:0000256" key="5">
    <source>
        <dbReference type="ARBA" id="ARBA00023014"/>
    </source>
</evidence>
<evidence type="ECO:0000259" key="7">
    <source>
        <dbReference type="PROSITE" id="PS51918"/>
    </source>
</evidence>
<keyword evidence="5" id="KW-0411">Iron-sulfur</keyword>
<dbReference type="SUPFAM" id="SSF102114">
    <property type="entry name" value="Radical SAM enzymes"/>
    <property type="match status" value="1"/>
</dbReference>
<dbReference type="InterPro" id="IPR007197">
    <property type="entry name" value="rSAM"/>
</dbReference>